<dbReference type="EMBL" id="KN846983">
    <property type="protein sequence ID" value="KIW95756.1"/>
    <property type="molecule type" value="Genomic_DNA"/>
</dbReference>
<dbReference type="CDD" id="cd05259">
    <property type="entry name" value="PCBER_SDR_a"/>
    <property type="match status" value="1"/>
</dbReference>
<name>A0A0D2F0K1_CLAB1</name>
<keyword evidence="2" id="KW-0560">Oxidoreductase</keyword>
<dbReference type="GeneID" id="27695748"/>
<gene>
    <name evidence="4" type="ORF">Z519_02820</name>
</gene>
<reference evidence="4" key="1">
    <citation type="submission" date="2015-01" db="EMBL/GenBank/DDBJ databases">
        <title>The Genome Sequence of Cladophialophora bantiana CBS 173.52.</title>
        <authorList>
            <consortium name="The Broad Institute Genomics Platform"/>
            <person name="Cuomo C."/>
            <person name="de Hoog S."/>
            <person name="Gorbushina A."/>
            <person name="Stielow B."/>
            <person name="Teixiera M."/>
            <person name="Abouelleil A."/>
            <person name="Chapman S.B."/>
            <person name="Priest M."/>
            <person name="Young S.K."/>
            <person name="Wortman J."/>
            <person name="Nusbaum C."/>
            <person name="Birren B."/>
        </authorList>
    </citation>
    <scope>NUCLEOTIDE SEQUENCE [LARGE SCALE GENOMIC DNA]</scope>
    <source>
        <strain evidence="4">CBS 173.52</strain>
    </source>
</reference>
<evidence type="ECO:0000256" key="2">
    <source>
        <dbReference type="ARBA" id="ARBA00023002"/>
    </source>
</evidence>
<sequence length="313" mass="33779">MSSSGYLKNVIIFGAGGTNIGHHVVKALTSKPDLFNVSIIARKTSKSTFPEGVEVHYVDDGLPHDQLVKAMQGQDAVISAIGFGAIVLEEKLVDAAVEAKVKRFLPSEYGVNNTNPPARALCPVFDAKGAIIEYLKQKESSGLSWTAVPTGLWLDWSLEPAISFADINVKAHTARLWQDGTHKLSWSTLPWAAEGIAQILLAPSETTANKVVPLHGLSASQNDIVAALEHLQGTKYTITHFDADAVIASAQRSWRENKDTDSALALVKAGFFLDGYGSDFVNEAITPSGNEFLDLPPLEPFEEIVGEAVRRFA</sequence>
<accession>A0A0D2F0K1</accession>
<dbReference type="Proteomes" id="UP000053789">
    <property type="component" value="Unassembled WGS sequence"/>
</dbReference>
<dbReference type="InterPro" id="IPR008030">
    <property type="entry name" value="NmrA-like"/>
</dbReference>
<feature type="domain" description="NmrA-like" evidence="3">
    <location>
        <begin position="8"/>
        <end position="240"/>
    </location>
</feature>
<dbReference type="HOGENOM" id="CLU_044876_3_3_1"/>
<dbReference type="RefSeq" id="XP_016622425.1">
    <property type="nucleotide sequence ID" value="XM_016760575.1"/>
</dbReference>
<keyword evidence="5" id="KW-1185">Reference proteome</keyword>
<dbReference type="InterPro" id="IPR051609">
    <property type="entry name" value="NmrA/Isoflavone_reductase-like"/>
</dbReference>
<dbReference type="GO" id="GO:0016491">
    <property type="term" value="F:oxidoreductase activity"/>
    <property type="evidence" value="ECO:0007669"/>
    <property type="project" value="UniProtKB-KW"/>
</dbReference>
<evidence type="ECO:0000259" key="3">
    <source>
        <dbReference type="Pfam" id="PF05368"/>
    </source>
</evidence>
<dbReference type="SUPFAM" id="SSF51735">
    <property type="entry name" value="NAD(P)-binding Rossmann-fold domains"/>
    <property type="match status" value="1"/>
</dbReference>
<dbReference type="PANTHER" id="PTHR47706:SF9">
    <property type="entry name" value="NMRA-LIKE DOMAIN-CONTAINING PROTEIN-RELATED"/>
    <property type="match status" value="1"/>
</dbReference>
<keyword evidence="1" id="KW-0521">NADP</keyword>
<evidence type="ECO:0000313" key="5">
    <source>
        <dbReference type="Proteomes" id="UP000053789"/>
    </source>
</evidence>
<dbReference type="AlphaFoldDB" id="A0A0D2F0K1"/>
<evidence type="ECO:0000313" key="4">
    <source>
        <dbReference type="EMBL" id="KIW95756.1"/>
    </source>
</evidence>
<dbReference type="Gene3D" id="3.40.50.720">
    <property type="entry name" value="NAD(P)-binding Rossmann-like Domain"/>
    <property type="match status" value="1"/>
</dbReference>
<dbReference type="PANTHER" id="PTHR47706">
    <property type="entry name" value="NMRA-LIKE FAMILY PROTEIN"/>
    <property type="match status" value="1"/>
</dbReference>
<dbReference type="InterPro" id="IPR045312">
    <property type="entry name" value="PCBER-like"/>
</dbReference>
<proteinExistence type="predicted"/>
<dbReference type="InterPro" id="IPR036291">
    <property type="entry name" value="NAD(P)-bd_dom_sf"/>
</dbReference>
<dbReference type="OrthoDB" id="9974981at2759"/>
<evidence type="ECO:0000256" key="1">
    <source>
        <dbReference type="ARBA" id="ARBA00022857"/>
    </source>
</evidence>
<dbReference type="Gene3D" id="3.90.25.10">
    <property type="entry name" value="UDP-galactose 4-epimerase, domain 1"/>
    <property type="match status" value="1"/>
</dbReference>
<organism evidence="4 5">
    <name type="scientific">Cladophialophora bantiana (strain ATCC 10958 / CBS 173.52 / CDC B-1940 / NIH 8579)</name>
    <name type="common">Xylohypha bantiana</name>
    <dbReference type="NCBI Taxonomy" id="1442370"/>
    <lineage>
        <taxon>Eukaryota</taxon>
        <taxon>Fungi</taxon>
        <taxon>Dikarya</taxon>
        <taxon>Ascomycota</taxon>
        <taxon>Pezizomycotina</taxon>
        <taxon>Eurotiomycetes</taxon>
        <taxon>Chaetothyriomycetidae</taxon>
        <taxon>Chaetothyriales</taxon>
        <taxon>Herpotrichiellaceae</taxon>
        <taxon>Cladophialophora</taxon>
    </lineage>
</organism>
<protein>
    <recommendedName>
        <fullName evidence="3">NmrA-like domain-containing protein</fullName>
    </recommendedName>
</protein>
<dbReference type="Pfam" id="PF05368">
    <property type="entry name" value="NmrA"/>
    <property type="match status" value="1"/>
</dbReference>